<evidence type="ECO:0000256" key="2">
    <source>
        <dbReference type="SAM" id="Phobius"/>
    </source>
</evidence>
<dbReference type="EMBL" id="JARKIK010000037">
    <property type="protein sequence ID" value="KAK8739210.1"/>
    <property type="molecule type" value="Genomic_DNA"/>
</dbReference>
<keyword evidence="2" id="KW-0472">Membrane</keyword>
<feature type="compositionally biased region" description="Polar residues" evidence="1">
    <location>
        <begin position="159"/>
        <end position="179"/>
    </location>
</feature>
<sequence length="264" mass="28785">MIFATGCSGVKVMLRVLQAALLLGASVVIQADDSDNPRCYVICSQICSSENPSYNPQRCDDCCGTDYNNLETGSRVQQNDRLAAMETAVSELRVMTGVLLVLVLLLFVAMVGLFLYFTNSLPKFRLPVLFKNKCDTKEVTNKPCNGVDHNSTVVRIANYQSNHHSPRTNRSSVNMSSKGPTEDIVNPPEFQPRPLRVRQPSESTCPDESSDLPQHAYDNLALSTSTLHNTSTDTLSAAVSTSTLETTLPSGNHLQSTNGETVIV</sequence>
<keyword evidence="4" id="KW-1185">Reference proteome</keyword>
<comment type="caution">
    <text evidence="3">The sequence shown here is derived from an EMBL/GenBank/DDBJ whole genome shotgun (WGS) entry which is preliminary data.</text>
</comment>
<gene>
    <name evidence="3" type="ORF">OTU49_003534</name>
</gene>
<accession>A0AAW0XHS0</accession>
<feature type="region of interest" description="Disordered" evidence="1">
    <location>
        <begin position="159"/>
        <end position="213"/>
    </location>
</feature>
<dbReference type="AlphaFoldDB" id="A0AAW0XHS0"/>
<evidence type="ECO:0000313" key="4">
    <source>
        <dbReference type="Proteomes" id="UP001445076"/>
    </source>
</evidence>
<reference evidence="3" key="2">
    <citation type="submission" date="2024-01" db="EMBL/GenBank/DDBJ databases">
        <authorList>
            <person name="He J."/>
            <person name="Wang M."/>
            <person name="Zheng J."/>
            <person name="Liu Z."/>
        </authorList>
    </citation>
    <scope>NUCLEOTIDE SEQUENCE</scope>
    <source>
        <strain evidence="3">ZL_2023a</strain>
        <tissue evidence="3">Muscle</tissue>
    </source>
</reference>
<keyword evidence="2" id="KW-0812">Transmembrane</keyword>
<feature type="transmembrane region" description="Helical" evidence="2">
    <location>
        <begin position="12"/>
        <end position="31"/>
    </location>
</feature>
<name>A0AAW0XHS0_CHEQU</name>
<protein>
    <submittedName>
        <fullName evidence="3">Uncharacterized protein</fullName>
    </submittedName>
</protein>
<dbReference type="EMBL" id="JARKIK010000037">
    <property type="protein sequence ID" value="KAK8739211.1"/>
    <property type="molecule type" value="Genomic_DNA"/>
</dbReference>
<evidence type="ECO:0000313" key="3">
    <source>
        <dbReference type="EMBL" id="KAK8739210.1"/>
    </source>
</evidence>
<dbReference type="Proteomes" id="UP001445076">
    <property type="component" value="Unassembled WGS sequence"/>
</dbReference>
<proteinExistence type="predicted"/>
<keyword evidence="2" id="KW-1133">Transmembrane helix</keyword>
<evidence type="ECO:0000256" key="1">
    <source>
        <dbReference type="SAM" id="MobiDB-lite"/>
    </source>
</evidence>
<feature type="transmembrane region" description="Helical" evidence="2">
    <location>
        <begin position="94"/>
        <end position="117"/>
    </location>
</feature>
<reference evidence="3 4" key="1">
    <citation type="journal article" date="2024" name="BMC Genomics">
        <title>Genome assembly of redclaw crayfish (Cherax quadricarinatus) provides insights into its immune adaptation and hypoxia tolerance.</title>
        <authorList>
            <person name="Liu Z."/>
            <person name="Zheng J."/>
            <person name="Li H."/>
            <person name="Fang K."/>
            <person name="Wang S."/>
            <person name="He J."/>
            <person name="Zhou D."/>
            <person name="Weng S."/>
            <person name="Chi M."/>
            <person name="Gu Z."/>
            <person name="He J."/>
            <person name="Li F."/>
            <person name="Wang M."/>
        </authorList>
    </citation>
    <scope>NUCLEOTIDE SEQUENCE [LARGE SCALE GENOMIC DNA]</scope>
    <source>
        <strain evidence="3">ZL_2023a</strain>
    </source>
</reference>
<organism evidence="3 4">
    <name type="scientific">Cherax quadricarinatus</name>
    <name type="common">Australian red claw crayfish</name>
    <dbReference type="NCBI Taxonomy" id="27406"/>
    <lineage>
        <taxon>Eukaryota</taxon>
        <taxon>Metazoa</taxon>
        <taxon>Ecdysozoa</taxon>
        <taxon>Arthropoda</taxon>
        <taxon>Crustacea</taxon>
        <taxon>Multicrustacea</taxon>
        <taxon>Malacostraca</taxon>
        <taxon>Eumalacostraca</taxon>
        <taxon>Eucarida</taxon>
        <taxon>Decapoda</taxon>
        <taxon>Pleocyemata</taxon>
        <taxon>Astacidea</taxon>
        <taxon>Parastacoidea</taxon>
        <taxon>Parastacidae</taxon>
        <taxon>Cherax</taxon>
    </lineage>
</organism>